<gene>
    <name evidence="2" type="ORF">SAMN05444410_101110</name>
</gene>
<reference evidence="2 3" key="1">
    <citation type="submission" date="2016-10" db="EMBL/GenBank/DDBJ databases">
        <authorList>
            <person name="Varghese N."/>
            <person name="Submissions S."/>
        </authorList>
    </citation>
    <scope>NUCLEOTIDE SEQUENCE [LARGE SCALE GENOMIC DNA]</scope>
    <source>
        <strain evidence="2 3">DSM 25353</strain>
    </source>
</reference>
<dbReference type="GO" id="GO:0008233">
    <property type="term" value="F:peptidase activity"/>
    <property type="evidence" value="ECO:0007669"/>
    <property type="project" value="UniProtKB-KW"/>
</dbReference>
<name>A0A8X8LC38_9BACT</name>
<dbReference type="InterPro" id="IPR003769">
    <property type="entry name" value="ClpS_core"/>
</dbReference>
<evidence type="ECO:0000259" key="1">
    <source>
        <dbReference type="Pfam" id="PF02617"/>
    </source>
</evidence>
<accession>A0A8X8LC38</accession>
<dbReference type="SUPFAM" id="SSF54736">
    <property type="entry name" value="ClpS-like"/>
    <property type="match status" value="1"/>
</dbReference>
<dbReference type="Pfam" id="PF02617">
    <property type="entry name" value="ClpS"/>
    <property type="match status" value="1"/>
</dbReference>
<proteinExistence type="predicted"/>
<dbReference type="AlphaFoldDB" id="A0A8X8LC38"/>
<dbReference type="InterPro" id="IPR014719">
    <property type="entry name" value="Ribosomal_bL12_C/ClpS-like"/>
</dbReference>
<dbReference type="GO" id="GO:0006508">
    <property type="term" value="P:proteolysis"/>
    <property type="evidence" value="ECO:0007669"/>
    <property type="project" value="UniProtKB-KW"/>
</dbReference>
<keyword evidence="2" id="KW-0645">Protease</keyword>
<dbReference type="GO" id="GO:0030163">
    <property type="term" value="P:protein catabolic process"/>
    <property type="evidence" value="ECO:0007669"/>
    <property type="project" value="InterPro"/>
</dbReference>
<dbReference type="EMBL" id="FNNO01000001">
    <property type="protein sequence ID" value="SDW04876.1"/>
    <property type="molecule type" value="Genomic_DNA"/>
</dbReference>
<dbReference type="Gene3D" id="3.30.1390.10">
    <property type="match status" value="1"/>
</dbReference>
<dbReference type="Proteomes" id="UP000198711">
    <property type="component" value="Unassembled WGS sequence"/>
</dbReference>
<keyword evidence="3" id="KW-1185">Reference proteome</keyword>
<evidence type="ECO:0000313" key="2">
    <source>
        <dbReference type="EMBL" id="SDW04876.1"/>
    </source>
</evidence>
<feature type="domain" description="Adaptor protein ClpS core" evidence="1">
    <location>
        <begin position="26"/>
        <end position="89"/>
    </location>
</feature>
<sequence>MVYPSNASTRPWETEEQDILTATALPYSLIVWNDEVNTFEWVIETLMTVCGHTLEQAEQSALLIHFKGKYAVKKGDYDTLKPMRDAITDRGIGATIESTDL</sequence>
<protein>
    <submittedName>
        <fullName evidence="2">ATP-dependent Clp protease adaptor protein ClpS</fullName>
    </submittedName>
</protein>
<evidence type="ECO:0000313" key="3">
    <source>
        <dbReference type="Proteomes" id="UP000198711"/>
    </source>
</evidence>
<organism evidence="2 3">
    <name type="scientific">Hydrobacter penzbergensis</name>
    <dbReference type="NCBI Taxonomy" id="1235997"/>
    <lineage>
        <taxon>Bacteria</taxon>
        <taxon>Pseudomonadati</taxon>
        <taxon>Bacteroidota</taxon>
        <taxon>Chitinophagia</taxon>
        <taxon>Chitinophagales</taxon>
        <taxon>Chitinophagaceae</taxon>
        <taxon>Hydrobacter</taxon>
    </lineage>
</organism>
<comment type="caution">
    <text evidence="2">The sequence shown here is derived from an EMBL/GenBank/DDBJ whole genome shotgun (WGS) entry which is preliminary data.</text>
</comment>
<keyword evidence="2" id="KW-0378">Hydrolase</keyword>